<feature type="domain" description="RWD" evidence="2">
    <location>
        <begin position="12"/>
        <end position="120"/>
    </location>
</feature>
<protein>
    <recommendedName>
        <fullName evidence="2">RWD domain-containing protein</fullName>
    </recommendedName>
</protein>
<feature type="coiled-coil region" evidence="1">
    <location>
        <begin position="117"/>
        <end position="144"/>
    </location>
</feature>
<organism evidence="3 4">
    <name type="scientific">Bugula neritina</name>
    <name type="common">Brown bryozoan</name>
    <name type="synonym">Sertularia neritina</name>
    <dbReference type="NCBI Taxonomy" id="10212"/>
    <lineage>
        <taxon>Eukaryota</taxon>
        <taxon>Metazoa</taxon>
        <taxon>Spiralia</taxon>
        <taxon>Lophotrochozoa</taxon>
        <taxon>Bryozoa</taxon>
        <taxon>Gymnolaemata</taxon>
        <taxon>Cheilostomatida</taxon>
        <taxon>Flustrina</taxon>
        <taxon>Buguloidea</taxon>
        <taxon>Bugulidae</taxon>
        <taxon>Bugula</taxon>
    </lineage>
</organism>
<dbReference type="Gene3D" id="6.20.400.10">
    <property type="match status" value="1"/>
</dbReference>
<dbReference type="InterPro" id="IPR016135">
    <property type="entry name" value="UBQ-conjugating_enzyme/RWD"/>
</dbReference>
<evidence type="ECO:0000256" key="1">
    <source>
        <dbReference type="SAM" id="Coils"/>
    </source>
</evidence>
<comment type="caution">
    <text evidence="3">The sequence shown here is derived from an EMBL/GenBank/DDBJ whole genome shotgun (WGS) entry which is preliminary data.</text>
</comment>
<evidence type="ECO:0000313" key="3">
    <source>
        <dbReference type="EMBL" id="KAF6024112.1"/>
    </source>
</evidence>
<name>A0A7J7JCW0_BUGNE</name>
<dbReference type="OrthoDB" id="277175at2759"/>
<dbReference type="SUPFAM" id="SSF54495">
    <property type="entry name" value="UBC-like"/>
    <property type="match status" value="1"/>
</dbReference>
<dbReference type="Gene3D" id="3.10.110.10">
    <property type="entry name" value="Ubiquitin Conjugating Enzyme"/>
    <property type="match status" value="1"/>
</dbReference>
<sequence>MTPEECKEEQMAELEALESIYIDELEVHTTEPYPSFTITISSQGLDDPEREQDSEMCELMFTFTPQYPEEGPEILINFETEREERIAEISDIKDAVVEESLGMSMVFTIVSAITDKLNEYFDENTRLREDAAELAIKLAEEAERKKFEGTKCTVENFMAWKLKFDEERQKERKAAKLKLHDASKLTGYELFMIDKTLDESDLQLLDPGLCHS</sequence>
<dbReference type="Pfam" id="PF05773">
    <property type="entry name" value="RWD"/>
    <property type="match status" value="1"/>
</dbReference>
<dbReference type="PANTHER" id="PTHR12292">
    <property type="entry name" value="RWD DOMAIN-CONTAINING PROTEIN"/>
    <property type="match status" value="1"/>
</dbReference>
<dbReference type="PROSITE" id="PS50908">
    <property type="entry name" value="RWD"/>
    <property type="match status" value="1"/>
</dbReference>
<evidence type="ECO:0000259" key="2">
    <source>
        <dbReference type="PROSITE" id="PS50908"/>
    </source>
</evidence>
<dbReference type="InterPro" id="IPR040213">
    <property type="entry name" value="GIR2-like"/>
</dbReference>
<dbReference type="InterPro" id="IPR032378">
    <property type="entry name" value="ZC3H15/TMA46_C"/>
</dbReference>
<dbReference type="AlphaFoldDB" id="A0A7J7JCW0"/>
<keyword evidence="1" id="KW-0175">Coiled coil</keyword>
<keyword evidence="4" id="KW-1185">Reference proteome</keyword>
<dbReference type="EMBL" id="VXIV02002617">
    <property type="protein sequence ID" value="KAF6024112.1"/>
    <property type="molecule type" value="Genomic_DNA"/>
</dbReference>
<dbReference type="SMART" id="SM00591">
    <property type="entry name" value="RWD"/>
    <property type="match status" value="1"/>
</dbReference>
<accession>A0A7J7JCW0</accession>
<gene>
    <name evidence="3" type="ORF">EB796_017602</name>
</gene>
<evidence type="ECO:0000313" key="4">
    <source>
        <dbReference type="Proteomes" id="UP000593567"/>
    </source>
</evidence>
<dbReference type="Proteomes" id="UP000593567">
    <property type="component" value="Unassembled WGS sequence"/>
</dbReference>
<reference evidence="3" key="1">
    <citation type="submission" date="2020-06" db="EMBL/GenBank/DDBJ databases">
        <title>Draft genome of Bugula neritina, a colonial animal packing powerful symbionts and potential medicines.</title>
        <authorList>
            <person name="Rayko M."/>
        </authorList>
    </citation>
    <scope>NUCLEOTIDE SEQUENCE [LARGE SCALE GENOMIC DNA]</scope>
    <source>
        <strain evidence="3">Kwan_BN1</strain>
    </source>
</reference>
<proteinExistence type="predicted"/>
<dbReference type="InterPro" id="IPR006575">
    <property type="entry name" value="RWD_dom"/>
</dbReference>
<dbReference type="Pfam" id="PF16543">
    <property type="entry name" value="DFRP_C"/>
    <property type="match status" value="1"/>
</dbReference>